<dbReference type="EMBL" id="JAAOMP010000013">
    <property type="protein sequence ID" value="MBU2758674.1"/>
    <property type="molecule type" value="Genomic_DNA"/>
</dbReference>
<comment type="caution">
    <text evidence="1">The sequence shown here is derived from an EMBL/GenBank/DDBJ whole genome shotgun (WGS) entry which is preliminary data.</text>
</comment>
<gene>
    <name evidence="1" type="ORF">HAP95_00330</name>
</gene>
<name>A0ABS5ZVE2_9PROT</name>
<protein>
    <submittedName>
        <fullName evidence="1">Uncharacterized protein</fullName>
    </submittedName>
</protein>
<evidence type="ECO:0000313" key="2">
    <source>
        <dbReference type="Proteomes" id="UP000755654"/>
    </source>
</evidence>
<sequence length="86" mass="9487">MPDNSTSGMLETFLSTLIDEPTPSLWNMEKSSVSGAIQSGAPCRICHIDKANLHTWLAWQDPPGVRFNTASKSGLFKHDAEKEKNL</sequence>
<dbReference type="Proteomes" id="UP000755654">
    <property type="component" value="Unassembled WGS sequence"/>
</dbReference>
<organism evidence="1 2">
    <name type="scientific">Acidithiobacillus sulfurivorans</name>
    <dbReference type="NCBI Taxonomy" id="1958756"/>
    <lineage>
        <taxon>Bacteria</taxon>
        <taxon>Pseudomonadati</taxon>
        <taxon>Pseudomonadota</taxon>
        <taxon>Acidithiobacillia</taxon>
        <taxon>Acidithiobacillales</taxon>
        <taxon>Acidithiobacillaceae</taxon>
        <taxon>Acidithiobacillus</taxon>
    </lineage>
</organism>
<dbReference type="InterPro" id="IPR024508">
    <property type="entry name" value="DUF3226"/>
</dbReference>
<keyword evidence="2" id="KW-1185">Reference proteome</keyword>
<accession>A0ABS5ZVE2</accession>
<reference evidence="1 2" key="1">
    <citation type="journal article" date="2021" name="ISME J.">
        <title>Genomic evolution of the class Acidithiobacillia: deep-branching Proteobacteria living in extreme acidic conditions.</title>
        <authorList>
            <person name="Moya-Beltran A."/>
            <person name="Beard S."/>
            <person name="Rojas-Villalobos C."/>
            <person name="Issotta F."/>
            <person name="Gallardo Y."/>
            <person name="Ulloa R."/>
            <person name="Giaveno A."/>
            <person name="Degli Esposti M."/>
            <person name="Johnson D.B."/>
            <person name="Quatrini R."/>
        </authorList>
    </citation>
    <scope>NUCLEOTIDE SEQUENCE [LARGE SCALE GENOMIC DNA]</scope>
    <source>
        <strain evidence="1 2">RW2</strain>
    </source>
</reference>
<evidence type="ECO:0000313" key="1">
    <source>
        <dbReference type="EMBL" id="MBU2758674.1"/>
    </source>
</evidence>
<proteinExistence type="predicted"/>
<dbReference type="Pfam" id="PF11536">
    <property type="entry name" value="DUF3226"/>
    <property type="match status" value="1"/>
</dbReference>